<dbReference type="InterPro" id="IPR001608">
    <property type="entry name" value="Ala_racemase_N"/>
</dbReference>
<sequence length="77" mass="8641">MRNEDFSRLEISLSGCLENYGYFRSKLNPGTKLLVLVKANAYGHGAVEYASMLQEAHQLRTVRSETPNFSANVCTEI</sequence>
<dbReference type="SUPFAM" id="SSF51419">
    <property type="entry name" value="PLP-binding barrel"/>
    <property type="match status" value="1"/>
</dbReference>
<reference evidence="2" key="1">
    <citation type="submission" date="2015-06" db="EMBL/GenBank/DDBJ databases">
        <authorList>
            <person name="Joergensen T."/>
        </authorList>
    </citation>
    <scope>NUCLEOTIDE SEQUENCE</scope>
    <source>
        <strain evidence="2">RGFK1374</strain>
    </source>
</reference>
<organism evidence="2">
    <name type="scientific">uncultured prokaryote</name>
    <dbReference type="NCBI Taxonomy" id="198431"/>
    <lineage>
        <taxon>unclassified sequences</taxon>
        <taxon>environmental samples</taxon>
    </lineage>
</organism>
<proteinExistence type="predicted"/>
<name>A0A0H5QMW2_9ZZZZ</name>
<protein>
    <recommendedName>
        <fullName evidence="1">Alanine racemase N-terminal domain-containing protein</fullName>
    </recommendedName>
</protein>
<evidence type="ECO:0000313" key="2">
    <source>
        <dbReference type="EMBL" id="CRY97117.1"/>
    </source>
</evidence>
<dbReference type="InterPro" id="IPR029066">
    <property type="entry name" value="PLP-binding_barrel"/>
</dbReference>
<dbReference type="Gene3D" id="3.20.20.10">
    <property type="entry name" value="Alanine racemase"/>
    <property type="match status" value="1"/>
</dbReference>
<dbReference type="PROSITE" id="PS00395">
    <property type="entry name" value="ALANINE_RACEMASE"/>
    <property type="match status" value="1"/>
</dbReference>
<dbReference type="InterPro" id="IPR020622">
    <property type="entry name" value="Ala_racemase_pyridoxalP-BS"/>
</dbReference>
<dbReference type="Pfam" id="PF01168">
    <property type="entry name" value="Ala_racemase_N"/>
    <property type="match status" value="1"/>
</dbReference>
<dbReference type="AlphaFoldDB" id="A0A0H5QMW2"/>
<dbReference type="EMBL" id="LN853935">
    <property type="protein sequence ID" value="CRY97117.1"/>
    <property type="molecule type" value="Genomic_DNA"/>
</dbReference>
<reference evidence="2" key="2">
    <citation type="submission" date="2015-07" db="EMBL/GenBank/DDBJ databases">
        <title>Plasmids, circular viruses and viroids from rat gut.</title>
        <authorList>
            <person name="Jorgensen T.J."/>
            <person name="Hansen M.A."/>
            <person name="Xu Z."/>
            <person name="Tabak M.A."/>
            <person name="Sorensen S.J."/>
            <person name="Hansen L.H."/>
        </authorList>
    </citation>
    <scope>NUCLEOTIDE SEQUENCE</scope>
    <source>
        <strain evidence="2">RGFK1374</strain>
    </source>
</reference>
<accession>A0A0H5QMW2</accession>
<evidence type="ECO:0000259" key="1">
    <source>
        <dbReference type="Pfam" id="PF01168"/>
    </source>
</evidence>
<feature type="domain" description="Alanine racemase N-terminal" evidence="1">
    <location>
        <begin position="11"/>
        <end position="56"/>
    </location>
</feature>